<evidence type="ECO:0000313" key="2">
    <source>
        <dbReference type="Proteomes" id="UP000091857"/>
    </source>
</evidence>
<dbReference type="EMBL" id="CM004387">
    <property type="protein sequence ID" value="KAG8662786.1"/>
    <property type="molecule type" value="Genomic_DNA"/>
</dbReference>
<dbReference type="Proteomes" id="UP000091857">
    <property type="component" value="Chromosome 1"/>
</dbReference>
<evidence type="ECO:0000313" key="1">
    <source>
        <dbReference type="EMBL" id="KAG8662786.1"/>
    </source>
</evidence>
<proteinExistence type="predicted"/>
<protein>
    <submittedName>
        <fullName evidence="1">Uncharacterized protein</fullName>
    </submittedName>
</protein>
<organism evidence="1 2">
    <name type="scientific">Manihot esculenta</name>
    <name type="common">Cassava</name>
    <name type="synonym">Jatropha manihot</name>
    <dbReference type="NCBI Taxonomy" id="3983"/>
    <lineage>
        <taxon>Eukaryota</taxon>
        <taxon>Viridiplantae</taxon>
        <taxon>Streptophyta</taxon>
        <taxon>Embryophyta</taxon>
        <taxon>Tracheophyta</taxon>
        <taxon>Spermatophyta</taxon>
        <taxon>Magnoliopsida</taxon>
        <taxon>eudicotyledons</taxon>
        <taxon>Gunneridae</taxon>
        <taxon>Pentapetalae</taxon>
        <taxon>rosids</taxon>
        <taxon>fabids</taxon>
        <taxon>Malpighiales</taxon>
        <taxon>Euphorbiaceae</taxon>
        <taxon>Crotonoideae</taxon>
        <taxon>Manihoteae</taxon>
        <taxon>Manihot</taxon>
    </lineage>
</organism>
<keyword evidence="2" id="KW-1185">Reference proteome</keyword>
<reference evidence="2" key="1">
    <citation type="journal article" date="2016" name="Nat. Biotechnol.">
        <title>Sequencing wild and cultivated cassava and related species reveals extensive interspecific hybridization and genetic diversity.</title>
        <authorList>
            <person name="Bredeson J.V."/>
            <person name="Lyons J.B."/>
            <person name="Prochnik S.E."/>
            <person name="Wu G.A."/>
            <person name="Ha C.M."/>
            <person name="Edsinger-Gonzales E."/>
            <person name="Grimwood J."/>
            <person name="Schmutz J."/>
            <person name="Rabbi I.Y."/>
            <person name="Egesi C."/>
            <person name="Nauluvula P."/>
            <person name="Lebot V."/>
            <person name="Ndunguru J."/>
            <person name="Mkamilo G."/>
            <person name="Bart R.S."/>
            <person name="Setter T.L."/>
            <person name="Gleadow R.M."/>
            <person name="Kulakow P."/>
            <person name="Ferguson M.E."/>
            <person name="Rounsley S."/>
            <person name="Rokhsar D.S."/>
        </authorList>
    </citation>
    <scope>NUCLEOTIDE SEQUENCE [LARGE SCALE GENOMIC DNA]</scope>
    <source>
        <strain evidence="2">cv. AM560-2</strain>
    </source>
</reference>
<gene>
    <name evidence="1" type="ORF">MANES_01G143650v8</name>
</gene>
<sequence>MVSPWLCGFRFMATDEELVHFYLQRKVDGQPLPPDLITHCDIYAGNPWEILANVKNFDGYYYVFTNLKRMSKNKIDRRAGSGTWKGQTTNRFSQAEGKPQWARKAFVFEVDKKNSDAVGPNNGRWLMVEYSVGDEGFDGKVVLCKIYNKHARDLLKGNQNPTKKTKKQTSCADDDEGDQNPRKKKKQNCTADDEEFPIASDFTSNMVAGPDHFR</sequence>
<comment type="caution">
    <text evidence="1">The sequence shown here is derived from an EMBL/GenBank/DDBJ whole genome shotgun (WGS) entry which is preliminary data.</text>
</comment>
<accession>A0ACB7IHV4</accession>
<name>A0ACB7IHV4_MANES</name>